<protein>
    <submittedName>
        <fullName evidence="1">Uncharacterized protein</fullName>
    </submittedName>
</protein>
<dbReference type="EMBL" id="KK035314">
    <property type="protein sequence ID" value="EXM13217.1"/>
    <property type="molecule type" value="Genomic_DNA"/>
</dbReference>
<name>X0KWR2_FUSOX</name>
<reference evidence="1" key="2">
    <citation type="submission" date="2014-03" db="EMBL/GenBank/DDBJ databases">
        <title>The Genome Annotation of Fusarium oxysporum Cotton.</title>
        <authorList>
            <consortium name="The Broad Institute Genomics Platform"/>
            <person name="Ma L.-J."/>
            <person name="Corby-Kistler H."/>
            <person name="Broz K."/>
            <person name="Gale L.R."/>
            <person name="Jonkers W."/>
            <person name="O'Donnell K."/>
            <person name="Ploetz R."/>
            <person name="Steinberg C."/>
            <person name="Schwartz D.C."/>
            <person name="VanEtten H."/>
            <person name="Zhou S."/>
            <person name="Young S.K."/>
            <person name="Zeng Q."/>
            <person name="Gargeya S."/>
            <person name="Fitzgerald M."/>
            <person name="Abouelleil A."/>
            <person name="Alvarado L."/>
            <person name="Chapman S.B."/>
            <person name="Gainer-Dewar J."/>
            <person name="Goldberg J."/>
            <person name="Griggs A."/>
            <person name="Gujja S."/>
            <person name="Hansen M."/>
            <person name="Howarth C."/>
            <person name="Imamovic A."/>
            <person name="Ireland A."/>
            <person name="Larimer J."/>
            <person name="McCowan C."/>
            <person name="Murphy C."/>
            <person name="Pearson M."/>
            <person name="Poon T.W."/>
            <person name="Priest M."/>
            <person name="Roberts A."/>
            <person name="Saif S."/>
            <person name="Shea T."/>
            <person name="Sykes S."/>
            <person name="Wortman J."/>
            <person name="Nusbaum C."/>
            <person name="Birren B."/>
        </authorList>
    </citation>
    <scope>NUCLEOTIDE SEQUENCE</scope>
    <source>
        <strain evidence="1">25433</strain>
    </source>
</reference>
<evidence type="ECO:0000313" key="1">
    <source>
        <dbReference type="EMBL" id="EXM13217.1"/>
    </source>
</evidence>
<sequence length="44" mass="5258">MEEYTVVTDHMAVREDDEGRMDHRLVRQSSIVIKAQVRIHQHLK</sequence>
<accession>X0KWR2</accession>
<gene>
    <name evidence="1" type="ORF">FOTG_18328</name>
</gene>
<reference evidence="1" key="1">
    <citation type="submission" date="2011-11" db="EMBL/GenBank/DDBJ databases">
        <title>The Genome Sequence of Fusarium oxysporum Cotton.</title>
        <authorList>
            <consortium name="The Broad Institute Genome Sequencing Platform"/>
            <person name="Ma L.-J."/>
            <person name="Gale L.R."/>
            <person name="Schwartz D.C."/>
            <person name="Zhou S."/>
            <person name="Corby-Kistler H."/>
            <person name="Young S.K."/>
            <person name="Zeng Q."/>
            <person name="Gargeya S."/>
            <person name="Fitzgerald M."/>
            <person name="Haas B."/>
            <person name="Abouelleil A."/>
            <person name="Alvarado L."/>
            <person name="Arachchi H.M."/>
            <person name="Berlin A."/>
            <person name="Brown A."/>
            <person name="Chapman S.B."/>
            <person name="Chen Z."/>
            <person name="Dunbar C."/>
            <person name="Freedman E."/>
            <person name="Gearin G."/>
            <person name="Goldberg J."/>
            <person name="Griggs A."/>
            <person name="Gujja S."/>
            <person name="Heiman D."/>
            <person name="Howarth C."/>
            <person name="Larson L."/>
            <person name="Lui A."/>
            <person name="MacDonald P.J.P."/>
            <person name="Montmayeur A."/>
            <person name="Murphy C."/>
            <person name="Neiman D."/>
            <person name="Pearson M."/>
            <person name="Priest M."/>
            <person name="Roberts A."/>
            <person name="Saif S."/>
            <person name="Shea T."/>
            <person name="Shenoy N."/>
            <person name="Sisk P."/>
            <person name="Stolte C."/>
            <person name="Sykes S."/>
            <person name="Wortman J."/>
            <person name="Nusbaum C."/>
            <person name="Birren B."/>
        </authorList>
    </citation>
    <scope>NUCLEOTIDE SEQUENCE [LARGE SCALE GENOMIC DNA]</scope>
    <source>
        <strain evidence="1">25433</strain>
    </source>
</reference>
<organism evidence="1">
    <name type="scientific">Fusarium oxysporum f. sp. vasinfectum 25433</name>
    <dbReference type="NCBI Taxonomy" id="1089449"/>
    <lineage>
        <taxon>Eukaryota</taxon>
        <taxon>Fungi</taxon>
        <taxon>Dikarya</taxon>
        <taxon>Ascomycota</taxon>
        <taxon>Pezizomycotina</taxon>
        <taxon>Sordariomycetes</taxon>
        <taxon>Hypocreomycetidae</taxon>
        <taxon>Hypocreales</taxon>
        <taxon>Nectriaceae</taxon>
        <taxon>Fusarium</taxon>
        <taxon>Fusarium oxysporum species complex</taxon>
    </lineage>
</organism>
<dbReference type="HOGENOM" id="CLU_3224623_0_0_1"/>
<dbReference type="Proteomes" id="UP000030701">
    <property type="component" value="Unassembled WGS sequence"/>
</dbReference>
<dbReference type="AlphaFoldDB" id="X0KWR2"/>
<proteinExistence type="predicted"/>